<dbReference type="InterPro" id="IPR055754">
    <property type="entry name" value="DUF7330"/>
</dbReference>
<dbReference type="Pfam" id="PF24016">
    <property type="entry name" value="DUF7330"/>
    <property type="match status" value="1"/>
</dbReference>
<accession>J5QIM7</accession>
<dbReference type="VEuPathDB" id="FungiDB:A1Q1_03635"/>
<feature type="compositionally biased region" description="Polar residues" evidence="1">
    <location>
        <begin position="1"/>
        <end position="11"/>
    </location>
</feature>
<reference evidence="3 4" key="1">
    <citation type="journal article" date="2012" name="Eukaryot. Cell">
        <title>Draft genome sequence of CBS 2479, the standard type strain of Trichosporon asahii.</title>
        <authorList>
            <person name="Yang R.Y."/>
            <person name="Li H.T."/>
            <person name="Zhu H."/>
            <person name="Zhou G.P."/>
            <person name="Wang M."/>
            <person name="Wang L."/>
        </authorList>
    </citation>
    <scope>NUCLEOTIDE SEQUENCE [LARGE SCALE GENOMIC DNA]</scope>
    <source>
        <strain evidence="4">ATCC 90039 / CBS 2479 / JCM 2466 / KCTC 7840 / NCYC 2677 / UAMH 7654</strain>
    </source>
</reference>
<proteinExistence type="predicted"/>
<sequence>MGKAVDTTSKTTRVESGPAAIDAGSVDMPPSYDAPPYEDNASPRPAAPATQPPPPAPVSRPTPPAQAQQTGGAAVAPSKAFNRRIPPPGAQRAVAPLTITRNDKSIKEDYVVSIGENKRGPDVRLETNDARIDSSIYLTGSVPRAAVVEAVTDDSSIRLRVQREEGQAVEIHAKTNDTGGMFELTPGRVHLWLPHGFDGLVTARVKGGKAELSPSLRDVAVLWPGASEKHTQTWAIRLGKDRNTTDEPGPDRAFVQTKDAGIRIYADTDDEAGEGDKCVIC</sequence>
<dbReference type="Proteomes" id="UP000002748">
    <property type="component" value="Unassembled WGS sequence"/>
</dbReference>
<dbReference type="RefSeq" id="XP_014178908.1">
    <property type="nucleotide sequence ID" value="XM_014323433.1"/>
</dbReference>
<evidence type="ECO:0000313" key="4">
    <source>
        <dbReference type="Proteomes" id="UP000002748"/>
    </source>
</evidence>
<feature type="region of interest" description="Disordered" evidence="1">
    <location>
        <begin position="1"/>
        <end position="93"/>
    </location>
</feature>
<dbReference type="AlphaFoldDB" id="J5QIM7"/>
<feature type="compositionally biased region" description="Low complexity" evidence="1">
    <location>
        <begin position="65"/>
        <end position="77"/>
    </location>
</feature>
<protein>
    <recommendedName>
        <fullName evidence="2">DUF7330 domain-containing protein</fullName>
    </recommendedName>
</protein>
<name>J5QIM7_TRIAS</name>
<comment type="caution">
    <text evidence="3">The sequence shown here is derived from an EMBL/GenBank/DDBJ whole genome shotgun (WGS) entry which is preliminary data.</text>
</comment>
<dbReference type="GeneID" id="25987148"/>
<evidence type="ECO:0000259" key="2">
    <source>
        <dbReference type="Pfam" id="PF24016"/>
    </source>
</evidence>
<feature type="compositionally biased region" description="Pro residues" evidence="1">
    <location>
        <begin position="50"/>
        <end position="64"/>
    </location>
</feature>
<dbReference type="OrthoDB" id="5289249at2759"/>
<organism evidence="3 4">
    <name type="scientific">Trichosporon asahii var. asahii (strain ATCC 90039 / CBS 2479 / JCM 2466 / KCTC 7840 / NBRC 103889/ NCYC 2677 / UAMH 7654)</name>
    <name type="common">Yeast</name>
    <dbReference type="NCBI Taxonomy" id="1186058"/>
    <lineage>
        <taxon>Eukaryota</taxon>
        <taxon>Fungi</taxon>
        <taxon>Dikarya</taxon>
        <taxon>Basidiomycota</taxon>
        <taxon>Agaricomycotina</taxon>
        <taxon>Tremellomycetes</taxon>
        <taxon>Trichosporonales</taxon>
        <taxon>Trichosporonaceae</taxon>
        <taxon>Trichosporon</taxon>
    </lineage>
</organism>
<feature type="domain" description="DUF7330" evidence="2">
    <location>
        <begin position="120"/>
        <end position="265"/>
    </location>
</feature>
<evidence type="ECO:0000256" key="1">
    <source>
        <dbReference type="SAM" id="MobiDB-lite"/>
    </source>
</evidence>
<dbReference type="KEGG" id="tasa:A1Q1_03635"/>
<dbReference type="HOGENOM" id="CLU_991075_0_0_1"/>
<gene>
    <name evidence="3" type="ORF">A1Q1_03635</name>
</gene>
<evidence type="ECO:0000313" key="3">
    <source>
        <dbReference type="EMBL" id="EJT47523.1"/>
    </source>
</evidence>
<dbReference type="EMBL" id="ALBS01000239">
    <property type="protein sequence ID" value="EJT47523.1"/>
    <property type="molecule type" value="Genomic_DNA"/>
</dbReference>